<protein>
    <recommendedName>
        <fullName evidence="3">DUF8173 domain-containing protein</fullName>
    </recommendedName>
</protein>
<feature type="domain" description="DUF8173" evidence="3">
    <location>
        <begin position="265"/>
        <end position="414"/>
    </location>
</feature>
<proteinExistence type="predicted"/>
<dbReference type="EMBL" id="BSFE01000004">
    <property type="protein sequence ID" value="GLK52186.1"/>
    <property type="molecule type" value="Genomic_DNA"/>
</dbReference>
<keyword evidence="1" id="KW-0812">Transmembrane</keyword>
<feature type="chain" id="PRO_5040807071" description="DUF8173 domain-containing protein" evidence="2">
    <location>
        <begin position="24"/>
        <end position="440"/>
    </location>
</feature>
<keyword evidence="5" id="KW-1185">Reference proteome</keyword>
<accession>A0A9W6IKU2</accession>
<dbReference type="Pfam" id="PF26514">
    <property type="entry name" value="DUF8173"/>
    <property type="match status" value="1"/>
</dbReference>
<feature type="transmembrane region" description="Helical" evidence="1">
    <location>
        <begin position="399"/>
        <end position="416"/>
    </location>
</feature>
<feature type="transmembrane region" description="Helical" evidence="1">
    <location>
        <begin position="264"/>
        <end position="285"/>
    </location>
</feature>
<comment type="caution">
    <text evidence="4">The sequence shown here is derived from an EMBL/GenBank/DDBJ whole genome shotgun (WGS) entry which is preliminary data.</text>
</comment>
<reference evidence="4" key="2">
    <citation type="submission" date="2023-01" db="EMBL/GenBank/DDBJ databases">
        <authorList>
            <person name="Sun Q."/>
            <person name="Evtushenko L."/>
        </authorList>
    </citation>
    <scope>NUCLEOTIDE SEQUENCE</scope>
    <source>
        <strain evidence="4">VKM B-1513</strain>
    </source>
</reference>
<organism evidence="4 5">
    <name type="scientific">Maricaulis virginensis</name>
    <dbReference type="NCBI Taxonomy" id="144022"/>
    <lineage>
        <taxon>Bacteria</taxon>
        <taxon>Pseudomonadati</taxon>
        <taxon>Pseudomonadota</taxon>
        <taxon>Alphaproteobacteria</taxon>
        <taxon>Maricaulales</taxon>
        <taxon>Maricaulaceae</taxon>
        <taxon>Maricaulis</taxon>
    </lineage>
</organism>
<feature type="transmembrane region" description="Helical" evidence="1">
    <location>
        <begin position="342"/>
        <end position="363"/>
    </location>
</feature>
<dbReference type="Proteomes" id="UP001143486">
    <property type="component" value="Unassembled WGS sequence"/>
</dbReference>
<evidence type="ECO:0000313" key="4">
    <source>
        <dbReference type="EMBL" id="GLK52186.1"/>
    </source>
</evidence>
<evidence type="ECO:0000313" key="5">
    <source>
        <dbReference type="Proteomes" id="UP001143486"/>
    </source>
</evidence>
<dbReference type="AlphaFoldDB" id="A0A9W6IKU2"/>
<reference evidence="4" key="1">
    <citation type="journal article" date="2014" name="Int. J. Syst. Evol. Microbiol.">
        <title>Complete genome sequence of Corynebacterium casei LMG S-19264T (=DSM 44701T), isolated from a smear-ripened cheese.</title>
        <authorList>
            <consortium name="US DOE Joint Genome Institute (JGI-PGF)"/>
            <person name="Walter F."/>
            <person name="Albersmeier A."/>
            <person name="Kalinowski J."/>
            <person name="Ruckert C."/>
        </authorList>
    </citation>
    <scope>NUCLEOTIDE SEQUENCE</scope>
    <source>
        <strain evidence="4">VKM B-1513</strain>
    </source>
</reference>
<feature type="signal peptide" evidence="2">
    <location>
        <begin position="1"/>
        <end position="23"/>
    </location>
</feature>
<evidence type="ECO:0000256" key="2">
    <source>
        <dbReference type="SAM" id="SignalP"/>
    </source>
</evidence>
<dbReference type="InterPro" id="IPR058486">
    <property type="entry name" value="DUF8173"/>
</dbReference>
<keyword evidence="1" id="KW-0472">Membrane</keyword>
<name>A0A9W6IKU2_9PROT</name>
<dbReference type="RefSeq" id="WP_271186556.1">
    <property type="nucleotide sequence ID" value="NZ_BSFE01000004.1"/>
</dbReference>
<sequence length="440" mass="44985">MSIKHTIMALGLAITAMTGAAGAQVIGGEVEIDGSGNDVVFLGGDMTVRGNVQGDISAIAGEGEIDADVTGSIHFFGGDVYIRGSVGEDIEIAGGDVEIDANVAGDVSAAGGDVRIGGTIGGELAAAGGNVEIEATVGDMVQLAGGYVGVHSDAVFADGLEVAGGEIEIAGTVRGDVDIEGSEVTLSGLIDGDVEILAEEIYILDSARVTGEISVRGPSQPVVAAGAQIGPVDYEYEPFNFGAKHWDDIDIDIEGPWEIIGAPFAFLGLAVPGAALLLGALAVLMTPRGTARVARTFRRKPVLSGFLGFISFALSPVFLIIMTVLLAITVIGVLLIPIMWLLFWPFLLLCLALGALAVGDLVFNRKPEQSLGMGMRLLSLMLVLAVSAALGAVPVLGALVGLFLMFIGLGAWLMSLGRDNGHTAPAAAFSPEDDKTVTAG</sequence>
<evidence type="ECO:0000256" key="1">
    <source>
        <dbReference type="SAM" id="Phobius"/>
    </source>
</evidence>
<keyword evidence="2" id="KW-0732">Signal</keyword>
<gene>
    <name evidence="4" type="ORF">GCM10017621_16940</name>
</gene>
<feature type="transmembrane region" description="Helical" evidence="1">
    <location>
        <begin position="306"/>
        <end position="336"/>
    </location>
</feature>
<evidence type="ECO:0000259" key="3">
    <source>
        <dbReference type="Pfam" id="PF26514"/>
    </source>
</evidence>
<keyword evidence="1" id="KW-1133">Transmembrane helix</keyword>